<dbReference type="RefSeq" id="WP_249242858.1">
    <property type="nucleotide sequence ID" value="NZ_CP096649.1"/>
</dbReference>
<dbReference type="EMBL" id="CP096649">
    <property type="protein sequence ID" value="UQK59406.1"/>
    <property type="molecule type" value="Genomic_DNA"/>
</dbReference>
<dbReference type="Proteomes" id="UP000831151">
    <property type="component" value="Chromosome"/>
</dbReference>
<organism evidence="3 4">
    <name type="scientific">Fenollaria massiliensis</name>
    <dbReference type="NCBI Taxonomy" id="938288"/>
    <lineage>
        <taxon>Bacteria</taxon>
        <taxon>Bacillati</taxon>
        <taxon>Bacillota</taxon>
        <taxon>Clostridia</taxon>
        <taxon>Eubacteriales</taxon>
        <taxon>Fenollaria</taxon>
    </lineage>
</organism>
<keyword evidence="2" id="KW-0732">Signal</keyword>
<dbReference type="KEGG" id="fms:M1R53_01765"/>
<evidence type="ECO:0000256" key="2">
    <source>
        <dbReference type="SAM" id="SignalP"/>
    </source>
</evidence>
<accession>A0A9E7DK73</accession>
<name>A0A9E7DK73_9FIRM</name>
<proteinExistence type="predicted"/>
<evidence type="ECO:0008006" key="5">
    <source>
        <dbReference type="Google" id="ProtNLM"/>
    </source>
</evidence>
<keyword evidence="4" id="KW-1185">Reference proteome</keyword>
<dbReference type="PROSITE" id="PS51257">
    <property type="entry name" value="PROKAR_LIPOPROTEIN"/>
    <property type="match status" value="1"/>
</dbReference>
<evidence type="ECO:0000313" key="4">
    <source>
        <dbReference type="Proteomes" id="UP000831151"/>
    </source>
</evidence>
<gene>
    <name evidence="3" type="ORF">M1R53_01765</name>
</gene>
<evidence type="ECO:0000313" key="3">
    <source>
        <dbReference type="EMBL" id="UQK59406.1"/>
    </source>
</evidence>
<evidence type="ECO:0000256" key="1">
    <source>
        <dbReference type="SAM" id="Coils"/>
    </source>
</evidence>
<sequence>MKKKIVLFLLVLCLLMSFGCTKTKKENKNDIETKNETTEESRISELEEENKKLKDNLASFSLSLEENEEILKFYRSIFSNMSKRDDEDLKNKVNADVLTPMFSFKERLLNEEEAISISNLDDKALTIHFTYKNLPISLRHEYQLAFQDELIKIDPEKMLEIKTTHDYDIVNNNAYGLNDAAITIKDVKAGDSISIVLSDELDKLCDYKSGSITINIIE</sequence>
<feature type="chain" id="PRO_5039592470" description="Lipoprotein" evidence="2">
    <location>
        <begin position="20"/>
        <end position="218"/>
    </location>
</feature>
<keyword evidence="1" id="KW-0175">Coiled coil</keyword>
<protein>
    <recommendedName>
        <fullName evidence="5">Lipoprotein</fullName>
    </recommendedName>
</protein>
<feature type="coiled-coil region" evidence="1">
    <location>
        <begin position="36"/>
        <end position="63"/>
    </location>
</feature>
<reference evidence="3" key="1">
    <citation type="submission" date="2022-04" db="EMBL/GenBank/DDBJ databases">
        <title>Complete genome sequences of Ezakiella coagulans and Fenollaria massiliensis.</title>
        <authorList>
            <person name="France M.T."/>
            <person name="Clifford J."/>
            <person name="Narina S."/>
            <person name="Rutt L."/>
            <person name="Ravel J."/>
        </authorList>
    </citation>
    <scope>NUCLEOTIDE SEQUENCE</scope>
    <source>
        <strain evidence="3">C0061C2</strain>
    </source>
</reference>
<dbReference type="AlphaFoldDB" id="A0A9E7DK73"/>
<feature type="signal peptide" evidence="2">
    <location>
        <begin position="1"/>
        <end position="19"/>
    </location>
</feature>